<feature type="region of interest" description="Disordered" evidence="1">
    <location>
        <begin position="53"/>
        <end position="78"/>
    </location>
</feature>
<accession>A0A383U1D9</accession>
<protein>
    <submittedName>
        <fullName evidence="3">Uncharacterized protein</fullName>
    </submittedName>
</protein>
<dbReference type="RefSeq" id="WP_119059451.1">
    <property type="nucleotide sequence ID" value="NZ_UNSC01000004.1"/>
</dbReference>
<feature type="compositionally biased region" description="Polar residues" evidence="1">
    <location>
        <begin position="61"/>
        <end position="72"/>
    </location>
</feature>
<evidence type="ECO:0000256" key="2">
    <source>
        <dbReference type="SAM" id="SignalP"/>
    </source>
</evidence>
<organism evidence="3 4">
    <name type="scientific">Candidatus Ornithobacterium hominis</name>
    <dbReference type="NCBI Taxonomy" id="2497989"/>
    <lineage>
        <taxon>Bacteria</taxon>
        <taxon>Pseudomonadati</taxon>
        <taxon>Bacteroidota</taxon>
        <taxon>Flavobacteriia</taxon>
        <taxon>Flavobacteriales</taxon>
        <taxon>Weeksellaceae</taxon>
        <taxon>Ornithobacterium</taxon>
    </lineage>
</organism>
<evidence type="ECO:0000313" key="3">
    <source>
        <dbReference type="EMBL" id="SZD73096.1"/>
    </source>
</evidence>
<proteinExistence type="predicted"/>
<dbReference type="OrthoDB" id="1521695at2"/>
<keyword evidence="4" id="KW-1185">Reference proteome</keyword>
<dbReference type="EMBL" id="UNSC01000004">
    <property type="protein sequence ID" value="SZD73096.1"/>
    <property type="molecule type" value="Genomic_DNA"/>
</dbReference>
<dbReference type="SUPFAM" id="SSF52309">
    <property type="entry name" value="N-(deoxy)ribosyltransferase-like"/>
    <property type="match status" value="1"/>
</dbReference>
<evidence type="ECO:0000313" key="4">
    <source>
        <dbReference type="Proteomes" id="UP000262142"/>
    </source>
</evidence>
<feature type="chain" id="PRO_5016863686" evidence="2">
    <location>
        <begin position="20"/>
        <end position="1282"/>
    </location>
</feature>
<dbReference type="Proteomes" id="UP000262142">
    <property type="component" value="Unassembled WGS sequence"/>
</dbReference>
<gene>
    <name evidence="3" type="ORF">SAMEA104719789_01158</name>
</gene>
<feature type="compositionally biased region" description="Polar residues" evidence="1">
    <location>
        <begin position="110"/>
        <end position="122"/>
    </location>
</feature>
<feature type="signal peptide" evidence="2">
    <location>
        <begin position="1"/>
        <end position="19"/>
    </location>
</feature>
<name>A0A383U1D9_9FLAO</name>
<keyword evidence="2" id="KW-0732">Signal</keyword>
<feature type="region of interest" description="Disordered" evidence="1">
    <location>
        <begin position="102"/>
        <end position="122"/>
    </location>
</feature>
<sequence>MKNLLYILLLIFSITFGYAQEVVAQDLRVATIDYVISDIKYVASPPPGKIIIEGNAGEGNANDTGSGTSSQEELPGGKDYTIIDAEGNVWTVDEEGNITNVGQQAEGGASTPQNTTGVDTDGNATAITAEGIRVTFRNSSDSKYAFDQPTKALNSDYKELNGKLIPFKAVENKKTEPFIASVEITDSSVSADSLIFKTSKGVPIAAEKVGNDYRLTLKGLYSFAGEEVQAVIKQGDKYQVAGVFNLVHISPKTIKLNLIPTTGVSISEAQKQAVKNIYKKIAIDVDISVKETFDITPYLVNGKLPSEDAFGDLSSYSPAQNKVIEAYKQQRGVDLSYYIFVTDRPSSNRQAGYMRLGGQFGFVYDQQARTIAHELGHGALRLEHPFKEFDVAQGEVKNLMDYDTNNTNFIYPDWKQVNDPKFKLYLFQGQSSGEDRNSDGIDLLGNVIVKVEQSKEDEKNYKIIGILDKSKPYLRAGYDVYKIVNGKEDLNSVISYEAVIENNQVVYKNSKGDLLKYKIITDTNGRAKISLIADKCYYSTTYIDWKKPTNGSTSEVINLIKQKTKNSVWENNALFNSDPSCSVYNTWADIKANDQSCTADKINKEIPILKSLLEKNIDADKATKIVNQYCLGALRNLTYETILKNINLIVSQKSLFRANVPDDSEIAILRLVSAISSSDYSKFFNDLENKNNELLNNLVTELDDHSVFFWDGNNYTNFVGALLHIYTVYPDVWINKVGIEQAPDYFIERYLTRPKVKIKDIGELIKGGSEIYWQSFVYDDNSGNIILEQNKGNIQAIGGSGNAVLYSLIGAPSIIKTTTVSPLSPVIIDYNNDVDAVKILLENSGYKEGDVVIIPAIFLKYGLDKIEDRAKEKATLLTLNSVTIATGMPAILQGATLAKRVWAAAEVAGAIGDIAANNQYIENNYPKLKQGVDVYNGVMALVGVKNLVTSKGVKNLYNSVNSTVKTAFQNRAEFRSIIAAKYLDWNIFTMRFKSPEAYINAKVRKTLEEQESILRVLTGKVLRKFNNADEIAQYLKTDKDGAFFWSGRMSNNQGVMDIALDIAQSKGGNTLEGMLAKYNIEMPIWDANNPASVKAWEDVSALYATQVSGEVRAVLGKSLRPGNIWETVELPRLKQNPNVTKISTIDPETMKVTVIFENSTVNLLDSGLISELKLAGVKFNESELKWLFKNNEGKIIFLEKGNTSAGFEHILSHKNDFIAKGIAESDISNFIMQALKENKIVGYQGSGTGRPIYELIYKGTKQKVAITIGSNGFVVGANPTSL</sequence>
<reference evidence="3 4" key="1">
    <citation type="submission" date="2018-09" db="EMBL/GenBank/DDBJ databases">
        <authorList>
            <consortium name="Pathogen Informatics"/>
        </authorList>
    </citation>
    <scope>NUCLEOTIDE SEQUENCE [LARGE SCALE GENOMIC DNA]</scope>
    <source>
        <strain evidence="3 4">OH-22767</strain>
    </source>
</reference>
<evidence type="ECO:0000256" key="1">
    <source>
        <dbReference type="SAM" id="MobiDB-lite"/>
    </source>
</evidence>